<dbReference type="Proteomes" id="UP001604336">
    <property type="component" value="Unassembled WGS sequence"/>
</dbReference>
<feature type="region of interest" description="Disordered" evidence="2">
    <location>
        <begin position="35"/>
        <end position="61"/>
    </location>
</feature>
<evidence type="ECO:0000256" key="2">
    <source>
        <dbReference type="SAM" id="MobiDB-lite"/>
    </source>
</evidence>
<feature type="domain" description="Myb/SANT-like DNA-binding" evidence="3">
    <location>
        <begin position="66"/>
        <end position="149"/>
    </location>
</feature>
<dbReference type="EMBL" id="JBFOLK010000006">
    <property type="protein sequence ID" value="KAL2503691.1"/>
    <property type="molecule type" value="Genomic_DNA"/>
</dbReference>
<evidence type="ECO:0000259" key="3">
    <source>
        <dbReference type="Pfam" id="PF13837"/>
    </source>
</evidence>
<evidence type="ECO:0000313" key="5">
    <source>
        <dbReference type="Proteomes" id="UP001604336"/>
    </source>
</evidence>
<dbReference type="Gene3D" id="1.10.10.60">
    <property type="entry name" value="Homeodomain-like"/>
    <property type="match status" value="1"/>
</dbReference>
<keyword evidence="1" id="KW-0175">Coiled coil</keyword>
<evidence type="ECO:0000256" key="1">
    <source>
        <dbReference type="SAM" id="Coils"/>
    </source>
</evidence>
<gene>
    <name evidence="4" type="ORF">Adt_19312</name>
</gene>
<dbReference type="InterPro" id="IPR044822">
    <property type="entry name" value="Myb_DNA-bind_4"/>
</dbReference>
<feature type="region of interest" description="Disordered" evidence="2">
    <location>
        <begin position="210"/>
        <end position="238"/>
    </location>
</feature>
<feature type="compositionally biased region" description="Acidic residues" evidence="2">
    <location>
        <begin position="43"/>
        <end position="53"/>
    </location>
</feature>
<dbReference type="PANTHER" id="PTHR46327">
    <property type="entry name" value="F16F4.11 PROTEIN-RELATED"/>
    <property type="match status" value="1"/>
</dbReference>
<reference evidence="5" key="1">
    <citation type="submission" date="2024-07" db="EMBL/GenBank/DDBJ databases">
        <title>Two chromosome-level genome assemblies of Korean endemic species Abeliophyllum distichum and Forsythia ovata (Oleaceae).</title>
        <authorList>
            <person name="Jang H."/>
        </authorList>
    </citation>
    <scope>NUCLEOTIDE SEQUENCE [LARGE SCALE GENOMIC DNA]</scope>
</reference>
<accession>A0ABD1SSL5</accession>
<dbReference type="Pfam" id="PF13837">
    <property type="entry name" value="Myb_DNA-bind_4"/>
    <property type="match status" value="1"/>
</dbReference>
<protein>
    <submittedName>
        <fullName evidence="4">Sequence-specific DNA binding transcription factor</fullName>
    </submittedName>
</protein>
<dbReference type="PANTHER" id="PTHR46327:SF3">
    <property type="entry name" value="TRANSCRIPTION FACTOR"/>
    <property type="match status" value="1"/>
</dbReference>
<keyword evidence="5" id="KW-1185">Reference proteome</keyword>
<dbReference type="AlphaFoldDB" id="A0ABD1SSL5"/>
<evidence type="ECO:0000313" key="4">
    <source>
        <dbReference type="EMBL" id="KAL2503691.1"/>
    </source>
</evidence>
<name>A0ABD1SSL5_9LAMI</name>
<comment type="caution">
    <text evidence="4">The sequence shown here is derived from an EMBL/GenBank/DDBJ whole genome shotgun (WGS) entry which is preliminary data.</text>
</comment>
<sequence>MVATVVGNDVVAKVWIWEKCKITAKLFPGQIIVKGRGGKSASDEDEQTCMEENDQSKGKKASPWQRVKWTDIMVRLMITSVSYISEEAASEYGGGVRRKYANLQKKVKWKLVSKVMAQRGHFVSPQHCEDKFNDLNNRYKRLNEILGRGTCEVVENPMLLDMMDHIPTKTKEEVQKILSSEHLHYEEMCSYHNGNRLHLSPDPELQHSLRKALRSRDDNEQENANADINQVPPEGMKENRFFQKKDRELEMMRLEIKKMKLENERMAFELR</sequence>
<organism evidence="4 5">
    <name type="scientific">Abeliophyllum distichum</name>
    <dbReference type="NCBI Taxonomy" id="126358"/>
    <lineage>
        <taxon>Eukaryota</taxon>
        <taxon>Viridiplantae</taxon>
        <taxon>Streptophyta</taxon>
        <taxon>Embryophyta</taxon>
        <taxon>Tracheophyta</taxon>
        <taxon>Spermatophyta</taxon>
        <taxon>Magnoliopsida</taxon>
        <taxon>eudicotyledons</taxon>
        <taxon>Gunneridae</taxon>
        <taxon>Pentapetalae</taxon>
        <taxon>asterids</taxon>
        <taxon>lamiids</taxon>
        <taxon>Lamiales</taxon>
        <taxon>Oleaceae</taxon>
        <taxon>Forsythieae</taxon>
        <taxon>Abeliophyllum</taxon>
    </lineage>
</organism>
<feature type="coiled-coil region" evidence="1">
    <location>
        <begin position="242"/>
        <end position="271"/>
    </location>
</feature>
<proteinExistence type="predicted"/>